<comment type="subcellular location">
    <subcellularLocation>
        <location evidence="1">Membrane</location>
    </subcellularLocation>
</comment>
<dbReference type="RefSeq" id="XP_001326681.1">
    <property type="nucleotide sequence ID" value="XM_001326646.1"/>
</dbReference>
<dbReference type="InterPro" id="IPR001849">
    <property type="entry name" value="PH_domain"/>
</dbReference>
<organism evidence="4 5">
    <name type="scientific">Trichomonas vaginalis (strain ATCC PRA-98 / G3)</name>
    <dbReference type="NCBI Taxonomy" id="412133"/>
    <lineage>
        <taxon>Eukaryota</taxon>
        <taxon>Metamonada</taxon>
        <taxon>Parabasalia</taxon>
        <taxon>Trichomonadida</taxon>
        <taxon>Trichomonadidae</taxon>
        <taxon>Trichomonas</taxon>
    </lineage>
</organism>
<dbReference type="AlphaFoldDB" id="A2DYR8"/>
<dbReference type="VEuPathDB" id="TrichDB:TVAGG3_0538260"/>
<name>A2DYR8_TRIV3</name>
<dbReference type="OrthoDB" id="185175at2759"/>
<dbReference type="InterPro" id="IPR011993">
    <property type="entry name" value="PH-like_dom_sf"/>
</dbReference>
<dbReference type="InterPro" id="IPR039680">
    <property type="entry name" value="PLEKHB1/2"/>
</dbReference>
<keyword evidence="5" id="KW-1185">Reference proteome</keyword>
<dbReference type="GO" id="GO:0016020">
    <property type="term" value="C:membrane"/>
    <property type="evidence" value="ECO:0007669"/>
    <property type="project" value="UniProtKB-SubCell"/>
</dbReference>
<evidence type="ECO:0000313" key="4">
    <source>
        <dbReference type="EMBL" id="EAY14458.1"/>
    </source>
</evidence>
<dbReference type="PROSITE" id="PS50003">
    <property type="entry name" value="PH_DOMAIN"/>
    <property type="match status" value="1"/>
</dbReference>
<dbReference type="Gene3D" id="2.30.29.30">
    <property type="entry name" value="Pleckstrin-homology domain (PH domain)/Phosphotyrosine-binding domain (PTB)"/>
    <property type="match status" value="1"/>
</dbReference>
<dbReference type="VEuPathDB" id="TrichDB:TVAG_426510"/>
<reference evidence="4" key="1">
    <citation type="submission" date="2006-10" db="EMBL/GenBank/DDBJ databases">
        <authorList>
            <person name="Amadeo P."/>
            <person name="Zhao Q."/>
            <person name="Wortman J."/>
            <person name="Fraser-Liggett C."/>
            <person name="Carlton J."/>
        </authorList>
    </citation>
    <scope>NUCLEOTIDE SEQUENCE</scope>
    <source>
        <strain evidence="4">G3</strain>
    </source>
</reference>
<dbReference type="FunFam" id="2.30.29.30:FF:000617">
    <property type="entry name" value="PH domain containing protein"/>
    <property type="match status" value="1"/>
</dbReference>
<evidence type="ECO:0000256" key="1">
    <source>
        <dbReference type="ARBA" id="ARBA00004370"/>
    </source>
</evidence>
<dbReference type="EMBL" id="DS113270">
    <property type="protein sequence ID" value="EAY14458.1"/>
    <property type="molecule type" value="Genomic_DNA"/>
</dbReference>
<accession>A2DYR8</accession>
<dbReference type="SMR" id="A2DYR8"/>
<dbReference type="PANTHER" id="PTHR14309">
    <property type="entry name" value="EXPRESSED PROTEIN"/>
    <property type="match status" value="1"/>
</dbReference>
<evidence type="ECO:0000313" key="5">
    <source>
        <dbReference type="Proteomes" id="UP000001542"/>
    </source>
</evidence>
<evidence type="ECO:0000256" key="2">
    <source>
        <dbReference type="ARBA" id="ARBA00023136"/>
    </source>
</evidence>
<dbReference type="SUPFAM" id="SSF50729">
    <property type="entry name" value="PH domain-like"/>
    <property type="match status" value="1"/>
</dbReference>
<keyword evidence="2" id="KW-0472">Membrane</keyword>
<dbReference type="SMART" id="SM00233">
    <property type="entry name" value="PH"/>
    <property type="match status" value="1"/>
</dbReference>
<dbReference type="Pfam" id="PF00169">
    <property type="entry name" value="PH"/>
    <property type="match status" value="1"/>
</dbReference>
<dbReference type="PANTHER" id="PTHR14309:SF10">
    <property type="entry name" value="PH DOMAIN-CONTAINING PROTEIN"/>
    <property type="match status" value="1"/>
</dbReference>
<evidence type="ECO:0000259" key="3">
    <source>
        <dbReference type="PROSITE" id="PS50003"/>
    </source>
</evidence>
<gene>
    <name evidence="4" type="ORF">TVAG_426510</name>
</gene>
<feature type="domain" description="PH" evidence="3">
    <location>
        <begin position="3"/>
        <end position="99"/>
    </location>
</feature>
<dbReference type="Proteomes" id="UP000001542">
    <property type="component" value="Unassembled WGS sequence"/>
</dbReference>
<dbReference type="KEGG" id="tva:4772446"/>
<sequence>MPKIIKTGWGIKLGSRVKNWKRRWFVLLSDGSLRYFEDKITFSEKGYYQIDKNTTFKIACASSEGIPIHLTNKKRIMQINFQTSSEAEEWISGFSSVQGLM</sequence>
<protein>
    <submittedName>
        <fullName evidence="4">PH domain containing protein</fullName>
    </submittedName>
</protein>
<proteinExistence type="predicted"/>
<dbReference type="InParanoid" id="A2DYR8"/>
<reference evidence="4" key="2">
    <citation type="journal article" date="2007" name="Science">
        <title>Draft genome sequence of the sexually transmitted pathogen Trichomonas vaginalis.</title>
        <authorList>
            <person name="Carlton J.M."/>
            <person name="Hirt R.P."/>
            <person name="Silva J.C."/>
            <person name="Delcher A.L."/>
            <person name="Schatz M."/>
            <person name="Zhao Q."/>
            <person name="Wortman J.R."/>
            <person name="Bidwell S.L."/>
            <person name="Alsmark U.C.M."/>
            <person name="Besteiro S."/>
            <person name="Sicheritz-Ponten T."/>
            <person name="Noel C.J."/>
            <person name="Dacks J.B."/>
            <person name="Foster P.G."/>
            <person name="Simillion C."/>
            <person name="Van de Peer Y."/>
            <person name="Miranda-Saavedra D."/>
            <person name="Barton G.J."/>
            <person name="Westrop G.D."/>
            <person name="Mueller S."/>
            <person name="Dessi D."/>
            <person name="Fiori P.L."/>
            <person name="Ren Q."/>
            <person name="Paulsen I."/>
            <person name="Zhang H."/>
            <person name="Bastida-Corcuera F.D."/>
            <person name="Simoes-Barbosa A."/>
            <person name="Brown M.T."/>
            <person name="Hayes R.D."/>
            <person name="Mukherjee M."/>
            <person name="Okumura C.Y."/>
            <person name="Schneider R."/>
            <person name="Smith A.J."/>
            <person name="Vanacova S."/>
            <person name="Villalvazo M."/>
            <person name="Haas B.J."/>
            <person name="Pertea M."/>
            <person name="Feldblyum T.V."/>
            <person name="Utterback T.R."/>
            <person name="Shu C.L."/>
            <person name="Osoegawa K."/>
            <person name="de Jong P.J."/>
            <person name="Hrdy I."/>
            <person name="Horvathova L."/>
            <person name="Zubacova Z."/>
            <person name="Dolezal P."/>
            <person name="Malik S.B."/>
            <person name="Logsdon J.M. Jr."/>
            <person name="Henze K."/>
            <person name="Gupta A."/>
            <person name="Wang C.C."/>
            <person name="Dunne R.L."/>
            <person name="Upcroft J.A."/>
            <person name="Upcroft P."/>
            <person name="White O."/>
            <person name="Salzberg S.L."/>
            <person name="Tang P."/>
            <person name="Chiu C.-H."/>
            <person name="Lee Y.-S."/>
            <person name="Embley T.M."/>
            <person name="Coombs G.H."/>
            <person name="Mottram J.C."/>
            <person name="Tachezy J."/>
            <person name="Fraser-Liggett C.M."/>
            <person name="Johnson P.J."/>
        </authorList>
    </citation>
    <scope>NUCLEOTIDE SEQUENCE [LARGE SCALE GENOMIC DNA]</scope>
    <source>
        <strain evidence="4">G3</strain>
    </source>
</reference>